<dbReference type="InterPro" id="IPR050706">
    <property type="entry name" value="Cyclic-di-GMP_PDE-like"/>
</dbReference>
<keyword evidence="4" id="KW-1185">Reference proteome</keyword>
<proteinExistence type="predicted"/>
<gene>
    <name evidence="3" type="ORF">JJN12_07445</name>
</gene>
<accession>A0ABS1J0F8</accession>
<dbReference type="SMART" id="SM00052">
    <property type="entry name" value="EAL"/>
    <property type="match status" value="1"/>
</dbReference>
<dbReference type="Gene3D" id="3.30.70.270">
    <property type="match status" value="1"/>
</dbReference>
<keyword evidence="1" id="KW-0472">Membrane</keyword>
<feature type="transmembrane region" description="Helical" evidence="1">
    <location>
        <begin position="146"/>
        <end position="167"/>
    </location>
</feature>
<evidence type="ECO:0000259" key="2">
    <source>
        <dbReference type="PROSITE" id="PS50883"/>
    </source>
</evidence>
<dbReference type="PROSITE" id="PS50883">
    <property type="entry name" value="EAL"/>
    <property type="match status" value="1"/>
</dbReference>
<dbReference type="PANTHER" id="PTHR33121">
    <property type="entry name" value="CYCLIC DI-GMP PHOSPHODIESTERASE PDEF"/>
    <property type="match status" value="1"/>
</dbReference>
<dbReference type="Proteomes" id="UP000604730">
    <property type="component" value="Unassembled WGS sequence"/>
</dbReference>
<keyword evidence="1" id="KW-1133">Transmembrane helix</keyword>
<evidence type="ECO:0000313" key="4">
    <source>
        <dbReference type="Proteomes" id="UP000604730"/>
    </source>
</evidence>
<feature type="transmembrane region" description="Helical" evidence="1">
    <location>
        <begin position="179"/>
        <end position="197"/>
    </location>
</feature>
<dbReference type="EMBL" id="JAEPRJ010000001">
    <property type="protein sequence ID" value="MBK5897609.1"/>
    <property type="molecule type" value="Genomic_DNA"/>
</dbReference>
<organism evidence="3 4">
    <name type="scientific">Catonella massiliensis</name>
    <dbReference type="NCBI Taxonomy" id="2799636"/>
    <lineage>
        <taxon>Bacteria</taxon>
        <taxon>Bacillati</taxon>
        <taxon>Bacillota</taxon>
        <taxon>Clostridia</taxon>
        <taxon>Lachnospirales</taxon>
        <taxon>Lachnospiraceae</taxon>
        <taxon>Catonella</taxon>
    </lineage>
</organism>
<dbReference type="InterPro" id="IPR001633">
    <property type="entry name" value="EAL_dom"/>
</dbReference>
<dbReference type="Pfam" id="PF00563">
    <property type="entry name" value="EAL"/>
    <property type="match status" value="1"/>
</dbReference>
<name>A0ABS1J0F8_9FIRM</name>
<feature type="transmembrane region" description="Helical" evidence="1">
    <location>
        <begin position="107"/>
        <end position="126"/>
    </location>
</feature>
<dbReference type="RefSeq" id="WP_208429082.1">
    <property type="nucleotide sequence ID" value="NZ_JAEPRJ010000001.1"/>
</dbReference>
<keyword evidence="1" id="KW-0812">Transmembrane</keyword>
<dbReference type="InterPro" id="IPR043128">
    <property type="entry name" value="Rev_trsase/Diguanyl_cyclase"/>
</dbReference>
<dbReference type="SUPFAM" id="SSF141868">
    <property type="entry name" value="EAL domain-like"/>
    <property type="match status" value="1"/>
</dbReference>
<dbReference type="InterPro" id="IPR035919">
    <property type="entry name" value="EAL_sf"/>
</dbReference>
<dbReference type="Gene3D" id="3.20.20.450">
    <property type="entry name" value="EAL domain"/>
    <property type="match status" value="1"/>
</dbReference>
<dbReference type="PANTHER" id="PTHR33121:SF79">
    <property type="entry name" value="CYCLIC DI-GMP PHOSPHODIESTERASE PDED-RELATED"/>
    <property type="match status" value="1"/>
</dbReference>
<protein>
    <submittedName>
        <fullName evidence="3">EAL domain-containing protein</fullName>
    </submittedName>
</protein>
<feature type="domain" description="EAL" evidence="2">
    <location>
        <begin position="394"/>
        <end position="648"/>
    </location>
</feature>
<feature type="transmembrane region" description="Helical" evidence="1">
    <location>
        <begin position="67"/>
        <end position="95"/>
    </location>
</feature>
<sequence length="651" mass="74277">MVHNYWFEIAAFILELTIGYMLLFRHTITLPYNGIFRKLYACCFITTLSALIQALLEDYINYSGKNIADYIIILNVLSMIFFYTHILCCTFSAYYECSVLSIKVNETIIKLLLNVPSVIAIVTISLNPFLSTVFNIDPVLGYQRRAFLILLYLVAFYYLIFTLVIIIAYGQNIRRDKRIAFTLLPFIPFFGTVIQYFYRYSGVGNFFMALLVLVMYITIESPADYIDYVTGLQNQNALFTNFSVAMSRKKPISIITIAIERIDAWDKEFGTEHTNLLILELSSYLIHLSKNVSVYSLGRGKFALYISSENFWANMRMAELLAYSILERFESSFDITAANKVIPAKRICLYNCPEDIDNANLLQKAMLSEATAVLPKGKDYLTIEDIDTTTNDKERLIATSIQSLYENGTVYLSFLPEFNTSLEIYDSVKTELTMYIPEIGYVNSRSLISVAEKYGLIIGFYDYILESLFKMIRDNHLMAYGVKSVEIVMPVSFLLKKNKAVKLVNLASQYDIPPKLICFELAKNSMLKFDGVIVENMKAISSAGFRFILENYGNGYTNASALIDMPIYAVTIDKFLTGTAINSELAHKILSCTITYLKEFDLQVKAEHIETKASMEYALMLGCDYLQGYYFSKPLKIAELTEFLRKGGLQE</sequence>
<evidence type="ECO:0000256" key="1">
    <source>
        <dbReference type="SAM" id="Phobius"/>
    </source>
</evidence>
<dbReference type="CDD" id="cd01948">
    <property type="entry name" value="EAL"/>
    <property type="match status" value="1"/>
</dbReference>
<comment type="caution">
    <text evidence="3">The sequence shown here is derived from an EMBL/GenBank/DDBJ whole genome shotgun (WGS) entry which is preliminary data.</text>
</comment>
<evidence type="ECO:0000313" key="3">
    <source>
        <dbReference type="EMBL" id="MBK5897609.1"/>
    </source>
</evidence>
<reference evidence="3 4" key="1">
    <citation type="submission" date="2021-01" db="EMBL/GenBank/DDBJ databases">
        <title>Isolation and description of Catonella massiliensis sp. nov., a novel Catonella species, isolated from a stable periodontitis subject.</title>
        <authorList>
            <person name="Antezack A."/>
            <person name="Boxberger M."/>
            <person name="La Scola B."/>
            <person name="Monnet-Corti V."/>
        </authorList>
    </citation>
    <scope>NUCLEOTIDE SEQUENCE [LARGE SCALE GENOMIC DNA]</scope>
    <source>
        <strain evidence="3 4">Marseille-Q4567</strain>
    </source>
</reference>
<feature type="transmembrane region" description="Helical" evidence="1">
    <location>
        <begin position="35"/>
        <end position="55"/>
    </location>
</feature>
<feature type="transmembrane region" description="Helical" evidence="1">
    <location>
        <begin position="6"/>
        <end position="23"/>
    </location>
</feature>